<dbReference type="EMBL" id="JARK01001383">
    <property type="protein sequence ID" value="EYC12523.1"/>
    <property type="molecule type" value="Genomic_DNA"/>
</dbReference>
<organism evidence="1 2">
    <name type="scientific">Ancylostoma ceylanicum</name>
    <dbReference type="NCBI Taxonomy" id="53326"/>
    <lineage>
        <taxon>Eukaryota</taxon>
        <taxon>Metazoa</taxon>
        <taxon>Ecdysozoa</taxon>
        <taxon>Nematoda</taxon>
        <taxon>Chromadorea</taxon>
        <taxon>Rhabditida</taxon>
        <taxon>Rhabditina</taxon>
        <taxon>Rhabditomorpha</taxon>
        <taxon>Strongyloidea</taxon>
        <taxon>Ancylostomatidae</taxon>
        <taxon>Ancylostomatinae</taxon>
        <taxon>Ancylostoma</taxon>
    </lineage>
</organism>
<protein>
    <submittedName>
        <fullName evidence="1">Uncharacterized protein</fullName>
    </submittedName>
</protein>
<evidence type="ECO:0000313" key="2">
    <source>
        <dbReference type="Proteomes" id="UP000024635"/>
    </source>
</evidence>
<comment type="caution">
    <text evidence="1">The sequence shown here is derived from an EMBL/GenBank/DDBJ whole genome shotgun (WGS) entry which is preliminary data.</text>
</comment>
<proteinExistence type="predicted"/>
<accession>A0A016UD55</accession>
<reference evidence="2" key="1">
    <citation type="journal article" date="2015" name="Nat. Genet.">
        <title>The genome and transcriptome of the zoonotic hookworm Ancylostoma ceylanicum identify infection-specific gene families.</title>
        <authorList>
            <person name="Schwarz E.M."/>
            <person name="Hu Y."/>
            <person name="Antoshechkin I."/>
            <person name="Miller M.M."/>
            <person name="Sternberg P.W."/>
            <person name="Aroian R.V."/>
        </authorList>
    </citation>
    <scope>NUCLEOTIDE SEQUENCE</scope>
    <source>
        <strain evidence="2">HY135</strain>
    </source>
</reference>
<name>A0A016UD55_9BILA</name>
<dbReference type="AlphaFoldDB" id="A0A016UD55"/>
<dbReference type="Proteomes" id="UP000024635">
    <property type="component" value="Unassembled WGS sequence"/>
</dbReference>
<gene>
    <name evidence="1" type="primary">Acey_s0047.g1528</name>
    <name evidence="1" type="ORF">Y032_0047g1528</name>
</gene>
<sequence>MVILFSGHDERTTTATPRQLRREFRAIPIKTHYVLGSSLTVLAVSRAACITGITPGKRANTTQIYPSLSRAPVGNLSDATRATCVNEVTRVSALLPMLMTDESVGFDTLTLGNLSDACGLRPRSY</sequence>
<keyword evidence="2" id="KW-1185">Reference proteome</keyword>
<evidence type="ECO:0000313" key="1">
    <source>
        <dbReference type="EMBL" id="EYC12523.1"/>
    </source>
</evidence>